<dbReference type="Pfam" id="PF00002">
    <property type="entry name" value="7tm_2"/>
    <property type="match status" value="1"/>
</dbReference>
<keyword evidence="12" id="KW-0807">Transducer</keyword>
<evidence type="ECO:0000256" key="3">
    <source>
        <dbReference type="ARBA" id="ARBA00022553"/>
    </source>
</evidence>
<comment type="subcellular location">
    <subcellularLocation>
        <location evidence="1">Apical cell membrane</location>
        <topology evidence="1">Multi-pass membrane protein</topology>
    </subcellularLocation>
</comment>
<dbReference type="PRINTS" id="PR00249">
    <property type="entry name" value="GPCRSECRETIN"/>
</dbReference>
<dbReference type="AlphaFoldDB" id="A0AAY5KNS3"/>
<feature type="transmembrane region" description="Helical" evidence="16">
    <location>
        <begin position="470"/>
        <end position="492"/>
    </location>
</feature>
<keyword evidence="20" id="KW-1185">Reference proteome</keyword>
<evidence type="ECO:0000256" key="4">
    <source>
        <dbReference type="ARBA" id="ARBA00022692"/>
    </source>
</evidence>
<organism evidence="19 20">
    <name type="scientific">Esox lucius</name>
    <name type="common">Northern pike</name>
    <dbReference type="NCBI Taxonomy" id="8010"/>
    <lineage>
        <taxon>Eukaryota</taxon>
        <taxon>Metazoa</taxon>
        <taxon>Chordata</taxon>
        <taxon>Craniata</taxon>
        <taxon>Vertebrata</taxon>
        <taxon>Euteleostomi</taxon>
        <taxon>Actinopterygii</taxon>
        <taxon>Neopterygii</taxon>
        <taxon>Teleostei</taxon>
        <taxon>Protacanthopterygii</taxon>
        <taxon>Esociformes</taxon>
        <taxon>Esocidae</taxon>
        <taxon>Esox</taxon>
    </lineage>
</organism>
<dbReference type="Gene3D" id="2.60.220.50">
    <property type="match status" value="1"/>
</dbReference>
<dbReference type="FunFam" id="1.20.1070.10:FF:000043">
    <property type="entry name" value="adhesion G-protein coupled receptor G2 isoform X1"/>
    <property type="match status" value="1"/>
</dbReference>
<dbReference type="Pfam" id="PF01825">
    <property type="entry name" value="GPS"/>
    <property type="match status" value="1"/>
</dbReference>
<reference evidence="19 20" key="1">
    <citation type="submission" date="2020-02" db="EMBL/GenBank/DDBJ databases">
        <title>Esox lucius (northern pike) genome, fEsoLuc1, primary haplotype.</title>
        <authorList>
            <person name="Myers G."/>
            <person name="Karagic N."/>
            <person name="Meyer A."/>
            <person name="Pippel M."/>
            <person name="Reichard M."/>
            <person name="Winkler S."/>
            <person name="Tracey A."/>
            <person name="Sims Y."/>
            <person name="Howe K."/>
            <person name="Rhie A."/>
            <person name="Formenti G."/>
            <person name="Durbin R."/>
            <person name="Fedrigo O."/>
            <person name="Jarvis E.D."/>
        </authorList>
    </citation>
    <scope>NUCLEOTIDE SEQUENCE [LARGE SCALE GENOMIC DNA]</scope>
</reference>
<evidence type="ECO:0000256" key="7">
    <source>
        <dbReference type="ARBA" id="ARBA00023040"/>
    </source>
</evidence>
<comment type="subunit">
    <text evidence="15">Heterodimer of 2 chains generated by proteolytic processing; the large extracellular N-terminal fragment and the membrane-bound C-terminal fragment predominantly remain associated and non-covalently linked. Interacts with CFTR.</text>
</comment>
<evidence type="ECO:0000256" key="1">
    <source>
        <dbReference type="ARBA" id="ARBA00004424"/>
    </source>
</evidence>
<proteinExistence type="predicted"/>
<feature type="transmembrane region" description="Helical" evidence="16">
    <location>
        <begin position="245"/>
        <end position="268"/>
    </location>
</feature>
<evidence type="ECO:0000256" key="6">
    <source>
        <dbReference type="ARBA" id="ARBA00022989"/>
    </source>
</evidence>
<dbReference type="InterPro" id="IPR017983">
    <property type="entry name" value="GPCR_2_secretin-like_CS"/>
</dbReference>
<keyword evidence="4 16" id="KW-0812">Transmembrane</keyword>
<feature type="domain" description="GAIN-B" evidence="17">
    <location>
        <begin position="81"/>
        <end position="233"/>
    </location>
</feature>
<dbReference type="GeneTree" id="ENSGT00940000164851"/>
<sequence length="527" mass="59387">EDVMERLEDLLQSPSISQSLAQKLRQKYPVYKTVVFVANRLIQAIDGLGRKLVVKNNSEILSSNSLVVAVRRVNGTHFQGASFSVSNPDNLQSTLLDVGLGSVTLPSSLTDGLTLQQQLLASRVQFTFYRTTSLFQDPSLVAKELISPVLGSSVANLTISNLTDNLQFTLRNIRPISQANNVTCVFWDFSLNGGVGGWNNAGCYVANTTQEETTCKCNHLTSFAVLLDLSREGVRDQKQGVILTFITYIGCGISAIFLFITLLTYLSFQNLRRDIPSKILVQLCLSLLLLNLMFLLDGWLALFPARGLCICTALFLHYFLLTSFTWSGLEALHMYLSIVRVFNSYLSRYMLKLSLIGWGKFLTITSPYGNYGLVPYGIYLDGSSDDFCWLRNDVAFYLAVVAYFSLVFFLNLLVFLVVMFQLERIKKHNPHHSPPRGRLAELRSITGLSILLGLTWSFALFAWGPLNMTFMYLFSIFNSLQGFLIFLFHCAVKESVQRQWRTYLCCGRLVSNRHMDGQTDNKSFSQR</sequence>
<keyword evidence="8 16" id="KW-0472">Membrane</keyword>
<evidence type="ECO:0000256" key="8">
    <source>
        <dbReference type="ARBA" id="ARBA00023136"/>
    </source>
</evidence>
<dbReference type="PROSITE" id="PS50261">
    <property type="entry name" value="G_PROTEIN_RECEP_F2_4"/>
    <property type="match status" value="1"/>
</dbReference>
<dbReference type="GO" id="GO:0007166">
    <property type="term" value="P:cell surface receptor signaling pathway"/>
    <property type="evidence" value="ECO:0007669"/>
    <property type="project" value="InterPro"/>
</dbReference>
<evidence type="ECO:0000256" key="11">
    <source>
        <dbReference type="ARBA" id="ARBA00023180"/>
    </source>
</evidence>
<dbReference type="InterPro" id="IPR057244">
    <property type="entry name" value="GAIN_B"/>
</dbReference>
<reference evidence="19" key="3">
    <citation type="submission" date="2025-09" db="UniProtKB">
        <authorList>
            <consortium name="Ensembl"/>
        </authorList>
    </citation>
    <scope>IDENTIFICATION</scope>
</reference>
<keyword evidence="3" id="KW-0597">Phosphoprotein</keyword>
<dbReference type="Gene3D" id="1.20.1070.10">
    <property type="entry name" value="Rhodopsin 7-helix transmembrane proteins"/>
    <property type="match status" value="1"/>
</dbReference>
<keyword evidence="5" id="KW-0732">Signal</keyword>
<dbReference type="PROSITE" id="PS00650">
    <property type="entry name" value="G_PROTEIN_RECEP_F2_2"/>
    <property type="match status" value="1"/>
</dbReference>
<evidence type="ECO:0000256" key="9">
    <source>
        <dbReference type="ARBA" id="ARBA00023157"/>
    </source>
</evidence>
<dbReference type="InterPro" id="IPR000203">
    <property type="entry name" value="GPS"/>
</dbReference>
<evidence type="ECO:0000256" key="2">
    <source>
        <dbReference type="ARBA" id="ARBA00022475"/>
    </source>
</evidence>
<keyword evidence="2" id="KW-1003">Cell membrane</keyword>
<keyword evidence="9" id="KW-1015">Disulfide bond</keyword>
<evidence type="ECO:0000256" key="5">
    <source>
        <dbReference type="ARBA" id="ARBA00022729"/>
    </source>
</evidence>
<evidence type="ECO:0000256" key="13">
    <source>
        <dbReference type="ARBA" id="ARBA00069918"/>
    </source>
</evidence>
<evidence type="ECO:0000313" key="20">
    <source>
        <dbReference type="Proteomes" id="UP000265140"/>
    </source>
</evidence>
<evidence type="ECO:0000256" key="16">
    <source>
        <dbReference type="SAM" id="Phobius"/>
    </source>
</evidence>
<protein>
    <recommendedName>
        <fullName evidence="13">Adhesion G-protein coupled receptor G2</fullName>
    </recommendedName>
    <alternativeName>
        <fullName evidence="14">G-protein coupled receptor 64</fullName>
    </alternativeName>
</protein>
<evidence type="ECO:0000259" key="18">
    <source>
        <dbReference type="PROSITE" id="PS50261"/>
    </source>
</evidence>
<evidence type="ECO:0000256" key="14">
    <source>
        <dbReference type="ARBA" id="ARBA00083924"/>
    </source>
</evidence>
<feature type="transmembrane region" description="Helical" evidence="16">
    <location>
        <begin position="442"/>
        <end position="464"/>
    </location>
</feature>
<keyword evidence="11" id="KW-0325">Glycoprotein</keyword>
<reference evidence="19" key="2">
    <citation type="submission" date="2025-08" db="UniProtKB">
        <authorList>
            <consortium name="Ensembl"/>
        </authorList>
    </citation>
    <scope>IDENTIFICATION</scope>
</reference>
<feature type="transmembrane region" description="Helical" evidence="16">
    <location>
        <begin position="280"/>
        <end position="299"/>
    </location>
</feature>
<dbReference type="InterPro" id="IPR000832">
    <property type="entry name" value="GPCR_2_secretin-like"/>
</dbReference>
<evidence type="ECO:0000313" key="19">
    <source>
        <dbReference type="Ensembl" id="ENSELUP00000090793.1"/>
    </source>
</evidence>
<dbReference type="Ensembl" id="ENSELUT00000094380.1">
    <property type="protein sequence ID" value="ENSELUP00000090793.1"/>
    <property type="gene ID" value="ENSELUG00000036368.1"/>
</dbReference>
<dbReference type="GO" id="GO:0004930">
    <property type="term" value="F:G protein-coupled receptor activity"/>
    <property type="evidence" value="ECO:0007669"/>
    <property type="project" value="UniProtKB-KW"/>
</dbReference>
<dbReference type="PANTHER" id="PTHR12011">
    <property type="entry name" value="ADHESION G-PROTEIN COUPLED RECEPTOR"/>
    <property type="match status" value="1"/>
</dbReference>
<feature type="transmembrane region" description="Helical" evidence="16">
    <location>
        <begin position="394"/>
        <end position="422"/>
    </location>
</feature>
<dbReference type="PANTHER" id="PTHR12011:SF264">
    <property type="entry name" value="ADHESION G-PROTEIN COUPLED RECEPTOR G2"/>
    <property type="match status" value="1"/>
</dbReference>
<dbReference type="SMART" id="SM00303">
    <property type="entry name" value="GPS"/>
    <property type="match status" value="1"/>
</dbReference>
<dbReference type="Proteomes" id="UP000265140">
    <property type="component" value="Chromosome 21"/>
</dbReference>
<dbReference type="InterPro" id="IPR046338">
    <property type="entry name" value="GAIN_dom_sf"/>
</dbReference>
<evidence type="ECO:0000259" key="17">
    <source>
        <dbReference type="PROSITE" id="PS50221"/>
    </source>
</evidence>
<accession>A0AAY5KNS3</accession>
<feature type="domain" description="G-protein coupled receptors family 2 profile 2" evidence="18">
    <location>
        <begin position="243"/>
        <end position="493"/>
    </location>
</feature>
<feature type="transmembrane region" description="Helical" evidence="16">
    <location>
        <begin position="305"/>
        <end position="329"/>
    </location>
</feature>
<evidence type="ECO:0000256" key="12">
    <source>
        <dbReference type="ARBA" id="ARBA00023224"/>
    </source>
</evidence>
<dbReference type="PROSITE" id="PS50221">
    <property type="entry name" value="GAIN_B"/>
    <property type="match status" value="1"/>
</dbReference>
<keyword evidence="7" id="KW-0297">G-protein coupled receptor</keyword>
<dbReference type="GO" id="GO:0016324">
    <property type="term" value="C:apical plasma membrane"/>
    <property type="evidence" value="ECO:0007669"/>
    <property type="project" value="UniProtKB-SubCell"/>
</dbReference>
<keyword evidence="6 16" id="KW-1133">Transmembrane helix</keyword>
<dbReference type="GO" id="GO:0007189">
    <property type="term" value="P:adenylate cyclase-activating G protein-coupled receptor signaling pathway"/>
    <property type="evidence" value="ECO:0007669"/>
    <property type="project" value="TreeGrafter"/>
</dbReference>
<keyword evidence="10" id="KW-0675">Receptor</keyword>
<evidence type="ECO:0000256" key="10">
    <source>
        <dbReference type="ARBA" id="ARBA00023170"/>
    </source>
</evidence>
<dbReference type="FunFam" id="2.60.220.50:FF:000003">
    <property type="entry name" value="adhesion G-protein coupled receptor G2 isoform X2"/>
    <property type="match status" value="1"/>
</dbReference>
<feature type="transmembrane region" description="Helical" evidence="16">
    <location>
        <begin position="350"/>
        <end position="374"/>
    </location>
</feature>
<dbReference type="InterPro" id="IPR017981">
    <property type="entry name" value="GPCR_2-like_7TM"/>
</dbReference>
<name>A0AAY5KNS3_ESOLU</name>
<evidence type="ECO:0000256" key="15">
    <source>
        <dbReference type="ARBA" id="ARBA00093560"/>
    </source>
</evidence>